<keyword evidence="2" id="KW-1185">Reference proteome</keyword>
<proteinExistence type="predicted"/>
<dbReference type="AlphaFoldDB" id="A0A445BZM7"/>
<protein>
    <submittedName>
        <fullName evidence="1">Uncharacterized protein</fullName>
    </submittedName>
</protein>
<gene>
    <name evidence="1" type="ORF">Ahy_A08g040577</name>
</gene>
<accession>A0A445BZM7</accession>
<evidence type="ECO:0000313" key="1">
    <source>
        <dbReference type="EMBL" id="RYR44209.1"/>
    </source>
</evidence>
<comment type="caution">
    <text evidence="1">The sequence shown here is derived from an EMBL/GenBank/DDBJ whole genome shotgun (WGS) entry which is preliminary data.</text>
</comment>
<dbReference type="EMBL" id="SDMP01000008">
    <property type="protein sequence ID" value="RYR44209.1"/>
    <property type="molecule type" value="Genomic_DNA"/>
</dbReference>
<name>A0A445BZM7_ARAHY</name>
<evidence type="ECO:0000313" key="2">
    <source>
        <dbReference type="Proteomes" id="UP000289738"/>
    </source>
</evidence>
<sequence>MELAQSTISHVTMTPSPVLIKLGVGDKRTRTADILHGAPTDSTIDVNDRQQLPLSTTYNFHRTMLSKEQLFSKSQKVLSWSPILTKNSYGSEGSSYRRTGNREPPFLPDSLVLRMLVLRMSDCPSPTLTALLRTLRMLALRIQLMFYGRSSTPGCRRSPWGDLYIKLFAKGNLILFPRIPSKETLGEPPTPTTVHVRFLLNLINYPSYLLYVLDSPSLSQKSESPVQVEETIITAWTIRHPTRNHNDPIARTEFYQLSYNWSLVAEVDRVDYVGVVGVGSTEFPMTAQLYVFANLRVLTDRFTPNKNAYMQEITEVIKSMYDDMWPSYTQVPTDLKFVWDQKHSILIRKIFDHQAAKRLQQMMNNLYHWRMHLTSRGSWTTILLEMRALPSNKHRQPDFTEVVQSKSLNREATLAETFKYTHTLKANKERFVDK</sequence>
<dbReference type="Proteomes" id="UP000289738">
    <property type="component" value="Chromosome A08"/>
</dbReference>
<organism evidence="1 2">
    <name type="scientific">Arachis hypogaea</name>
    <name type="common">Peanut</name>
    <dbReference type="NCBI Taxonomy" id="3818"/>
    <lineage>
        <taxon>Eukaryota</taxon>
        <taxon>Viridiplantae</taxon>
        <taxon>Streptophyta</taxon>
        <taxon>Embryophyta</taxon>
        <taxon>Tracheophyta</taxon>
        <taxon>Spermatophyta</taxon>
        <taxon>Magnoliopsida</taxon>
        <taxon>eudicotyledons</taxon>
        <taxon>Gunneridae</taxon>
        <taxon>Pentapetalae</taxon>
        <taxon>rosids</taxon>
        <taxon>fabids</taxon>
        <taxon>Fabales</taxon>
        <taxon>Fabaceae</taxon>
        <taxon>Papilionoideae</taxon>
        <taxon>50 kb inversion clade</taxon>
        <taxon>dalbergioids sensu lato</taxon>
        <taxon>Dalbergieae</taxon>
        <taxon>Pterocarpus clade</taxon>
        <taxon>Arachis</taxon>
    </lineage>
</organism>
<reference evidence="1 2" key="1">
    <citation type="submission" date="2019-01" db="EMBL/GenBank/DDBJ databases">
        <title>Sequencing of cultivated peanut Arachis hypogaea provides insights into genome evolution and oil improvement.</title>
        <authorList>
            <person name="Chen X."/>
        </authorList>
    </citation>
    <scope>NUCLEOTIDE SEQUENCE [LARGE SCALE GENOMIC DNA]</scope>
    <source>
        <strain evidence="2">cv. Fuhuasheng</strain>
        <tissue evidence="1">Leaves</tissue>
    </source>
</reference>